<proteinExistence type="predicted"/>
<dbReference type="GeneID" id="111131073"/>
<dbReference type="Proteomes" id="UP000694844">
    <property type="component" value="Chromosome 4"/>
</dbReference>
<keyword evidence="2" id="KW-0812">Transmembrane</keyword>
<feature type="region of interest" description="Disordered" evidence="1">
    <location>
        <begin position="195"/>
        <end position="225"/>
    </location>
</feature>
<protein>
    <submittedName>
        <fullName evidence="5">Uncharacterized protein LOC111131073 isoform X1</fullName>
    </submittedName>
</protein>
<evidence type="ECO:0000256" key="3">
    <source>
        <dbReference type="SAM" id="SignalP"/>
    </source>
</evidence>
<evidence type="ECO:0000256" key="1">
    <source>
        <dbReference type="SAM" id="MobiDB-lite"/>
    </source>
</evidence>
<reference evidence="5" key="1">
    <citation type="submission" date="2025-08" db="UniProtKB">
        <authorList>
            <consortium name="RefSeq"/>
        </authorList>
    </citation>
    <scope>IDENTIFICATION</scope>
    <source>
        <tissue evidence="5">Whole sample</tissue>
    </source>
</reference>
<dbReference type="KEGG" id="cvn:111131073"/>
<dbReference type="OrthoDB" id="6141646at2759"/>
<evidence type="ECO:0000313" key="4">
    <source>
        <dbReference type="Proteomes" id="UP000694844"/>
    </source>
</evidence>
<evidence type="ECO:0000256" key="2">
    <source>
        <dbReference type="SAM" id="Phobius"/>
    </source>
</evidence>
<accession>A0A8B8E1K5</accession>
<evidence type="ECO:0000313" key="5">
    <source>
        <dbReference type="RefSeq" id="XP_022334120.1"/>
    </source>
</evidence>
<sequence>MGIVLACSIWSIITVGCFLQAVECTTSRCNSTTDRECSDYELSKYLYSNPDALWDMFPCPPPWKPLLILELPWKERLGEEDGDRLCKRLASRCGLDLAKLQAEALQSSLIFSDCDIKCFIGLLIGILVTVCLLVAMVTYFKRRRKRPSKVPDSKRETRVYLTTCGVQTQLLNGEDSPPEKKENWIRDLSRLLRRTNTYESHEPKRHRGDKSEDESRTCSGADTSNTCDSARASDVSYSYRMSDPSARNQHLSEEIMLELREKYNLKNSEMSGFQSRNVSSPVSNLLYDVRSPNSPVSNALYQCSCQYQTSSQSPNQIPRTCQCNICSKSNSPIASQSSNQIPRTCQCNICNQSNSSISYRGYIDKQENRFQPHAYPSSSQYHPDHSLGFCRSEHFDFENFPYVDDKIYSGVQNHSQTYMDQENAPLPMSSCNCKQCVQQNMPRSDDNYSAYSTGSDVYGVPQTAMNYPREIQCNCRQCTRMIPIAAYTKRLSNTGDSAQRDEIDTNLAPAEESQNNGPEHRKRRRSKPRPPVSSTASSSDNAGSEKSFRSGKMKTNGSLFNSKLINR</sequence>
<keyword evidence="4" id="KW-1185">Reference proteome</keyword>
<feature type="compositionally biased region" description="Low complexity" evidence="1">
    <location>
        <begin position="532"/>
        <end position="544"/>
    </location>
</feature>
<dbReference type="AlphaFoldDB" id="A0A8B8E1K5"/>
<feature type="signal peptide" evidence="3">
    <location>
        <begin position="1"/>
        <end position="24"/>
    </location>
</feature>
<feature type="chain" id="PRO_5034782377" evidence="3">
    <location>
        <begin position="25"/>
        <end position="567"/>
    </location>
</feature>
<keyword evidence="2" id="KW-1133">Transmembrane helix</keyword>
<organism evidence="4 5">
    <name type="scientific">Crassostrea virginica</name>
    <name type="common">Eastern oyster</name>
    <dbReference type="NCBI Taxonomy" id="6565"/>
    <lineage>
        <taxon>Eukaryota</taxon>
        <taxon>Metazoa</taxon>
        <taxon>Spiralia</taxon>
        <taxon>Lophotrochozoa</taxon>
        <taxon>Mollusca</taxon>
        <taxon>Bivalvia</taxon>
        <taxon>Autobranchia</taxon>
        <taxon>Pteriomorphia</taxon>
        <taxon>Ostreida</taxon>
        <taxon>Ostreoidea</taxon>
        <taxon>Ostreidae</taxon>
        <taxon>Crassostrea</taxon>
    </lineage>
</organism>
<feature type="region of interest" description="Disordered" evidence="1">
    <location>
        <begin position="493"/>
        <end position="567"/>
    </location>
</feature>
<feature type="transmembrane region" description="Helical" evidence="2">
    <location>
        <begin position="119"/>
        <end position="140"/>
    </location>
</feature>
<feature type="compositionally biased region" description="Polar residues" evidence="1">
    <location>
        <begin position="553"/>
        <end position="567"/>
    </location>
</feature>
<dbReference type="RefSeq" id="XP_022334120.1">
    <property type="nucleotide sequence ID" value="XM_022478412.1"/>
</dbReference>
<keyword evidence="2" id="KW-0472">Membrane</keyword>
<keyword evidence="3" id="KW-0732">Signal</keyword>
<gene>
    <name evidence="5" type="primary">LOC111131073</name>
</gene>
<name>A0A8B8E1K5_CRAVI</name>